<proteinExistence type="inferred from homology"/>
<sequence length="272" mass="28470">MTQTVRALMAAGGLPGLEIRMLLGHVLQVSRAWLIAHDDEPLAPQAVARYQELAEQRREGRPMAYLLGRREFMGHEFEVTPAVLIPRPDTELLVEAAIAALDGHARPRVLDLGTGSGAIAVSVALACPGAQVLATDASAAALDVAAANARRLGARVEFCCGDWYQALPADRVFDLIVSNPPYIARGDAHLGQGDLRFEPQAALTDGADGLRALAAIVAGAPARLAPGGQLWMEHGWDQAQAVRGLLAAAGFGGVASLRDLAGIERVSGGSII</sequence>
<comment type="caution">
    <text evidence="8">The sequence shown here is derived from an EMBL/GenBank/DDBJ whole genome shotgun (WGS) entry which is preliminary data.</text>
</comment>
<keyword evidence="1 5" id="KW-0489">Methyltransferase</keyword>
<dbReference type="InterPro" id="IPR050320">
    <property type="entry name" value="N5-glutamine_MTase"/>
</dbReference>
<organism evidence="8 9">
    <name type="scientific">Candidimonas humi</name>
    <dbReference type="NCBI Taxonomy" id="683355"/>
    <lineage>
        <taxon>Bacteria</taxon>
        <taxon>Pseudomonadati</taxon>
        <taxon>Pseudomonadota</taxon>
        <taxon>Betaproteobacteria</taxon>
        <taxon>Burkholderiales</taxon>
        <taxon>Alcaligenaceae</taxon>
        <taxon>Candidimonas</taxon>
    </lineage>
</organism>
<dbReference type="GO" id="GO:0032259">
    <property type="term" value="P:methylation"/>
    <property type="evidence" value="ECO:0007669"/>
    <property type="project" value="UniProtKB-KW"/>
</dbReference>
<dbReference type="NCBIfam" id="TIGR03534">
    <property type="entry name" value="RF_mod_PrmC"/>
    <property type="match status" value="1"/>
</dbReference>
<dbReference type="CDD" id="cd02440">
    <property type="entry name" value="AdoMet_MTases"/>
    <property type="match status" value="1"/>
</dbReference>
<evidence type="ECO:0000256" key="2">
    <source>
        <dbReference type="ARBA" id="ARBA00022679"/>
    </source>
</evidence>
<dbReference type="PANTHER" id="PTHR18895:SF74">
    <property type="entry name" value="MTRF1L RELEASE FACTOR GLUTAMINE METHYLTRANSFERASE"/>
    <property type="match status" value="1"/>
</dbReference>
<gene>
    <name evidence="5 8" type="primary">prmC</name>
    <name evidence="8" type="ORF">ACFOY1_13060</name>
</gene>
<evidence type="ECO:0000256" key="4">
    <source>
        <dbReference type="ARBA" id="ARBA00048391"/>
    </source>
</evidence>
<dbReference type="EMBL" id="JBHSBV010000004">
    <property type="protein sequence ID" value="MFC4201883.1"/>
    <property type="molecule type" value="Genomic_DNA"/>
</dbReference>
<evidence type="ECO:0000259" key="7">
    <source>
        <dbReference type="Pfam" id="PF17827"/>
    </source>
</evidence>
<feature type="domain" description="Methyltransferase small" evidence="6">
    <location>
        <begin position="99"/>
        <end position="187"/>
    </location>
</feature>
<evidence type="ECO:0000259" key="6">
    <source>
        <dbReference type="Pfam" id="PF05175"/>
    </source>
</evidence>
<dbReference type="GO" id="GO:0102559">
    <property type="term" value="F:peptide chain release factor N(5)-glutamine methyltransferase activity"/>
    <property type="evidence" value="ECO:0007669"/>
    <property type="project" value="UniProtKB-EC"/>
</dbReference>
<dbReference type="InterPro" id="IPR002052">
    <property type="entry name" value="DNA_methylase_N6_adenine_CS"/>
</dbReference>
<dbReference type="InterPro" id="IPR040758">
    <property type="entry name" value="PrmC_N"/>
</dbReference>
<dbReference type="InterPro" id="IPR019874">
    <property type="entry name" value="RF_methyltr_PrmC"/>
</dbReference>
<feature type="binding site" evidence="5">
    <location>
        <position position="163"/>
    </location>
    <ligand>
        <name>S-adenosyl-L-methionine</name>
        <dbReference type="ChEBI" id="CHEBI:59789"/>
    </ligand>
</feature>
<name>A0ABV8P178_9BURK</name>
<keyword evidence="9" id="KW-1185">Reference proteome</keyword>
<dbReference type="NCBIfam" id="TIGR00536">
    <property type="entry name" value="hemK_fam"/>
    <property type="match status" value="1"/>
</dbReference>
<evidence type="ECO:0000256" key="5">
    <source>
        <dbReference type="HAMAP-Rule" id="MF_02126"/>
    </source>
</evidence>
<dbReference type="Proteomes" id="UP001595848">
    <property type="component" value="Unassembled WGS sequence"/>
</dbReference>
<comment type="similarity">
    <text evidence="5">Belongs to the protein N5-glutamine methyltransferase family. PrmC subfamily.</text>
</comment>
<feature type="domain" description="Release factor glutamine methyltransferase N-terminal" evidence="7">
    <location>
        <begin position="3"/>
        <end position="68"/>
    </location>
</feature>
<dbReference type="RefSeq" id="WP_217964854.1">
    <property type="nucleotide sequence ID" value="NZ_JAHTBN010000004.1"/>
</dbReference>
<feature type="binding site" evidence="5">
    <location>
        <begin position="179"/>
        <end position="182"/>
    </location>
    <ligand>
        <name>substrate</name>
    </ligand>
</feature>
<protein>
    <recommendedName>
        <fullName evidence="5">Release factor glutamine methyltransferase</fullName>
        <shortName evidence="5">RF MTase</shortName>
        <ecNumber evidence="5">2.1.1.297</ecNumber>
    </recommendedName>
    <alternativeName>
        <fullName evidence="5">N5-glutamine methyltransferase PrmC</fullName>
    </alternativeName>
    <alternativeName>
        <fullName evidence="5">Protein-(glutamine-N5) MTase PrmC</fullName>
    </alternativeName>
    <alternativeName>
        <fullName evidence="5">Protein-glutamine N-methyltransferase PrmC</fullName>
    </alternativeName>
</protein>
<feature type="binding site" evidence="5">
    <location>
        <position position="136"/>
    </location>
    <ligand>
        <name>S-adenosyl-L-methionine</name>
        <dbReference type="ChEBI" id="CHEBI:59789"/>
    </ligand>
</feature>
<dbReference type="PROSITE" id="PS00092">
    <property type="entry name" value="N6_MTASE"/>
    <property type="match status" value="1"/>
</dbReference>
<dbReference type="Pfam" id="PF17827">
    <property type="entry name" value="PrmC_N"/>
    <property type="match status" value="1"/>
</dbReference>
<dbReference type="EC" id="2.1.1.297" evidence="5"/>
<comment type="function">
    <text evidence="5">Methylates the class 1 translation termination release factors RF1/PrfA and RF2/PrfB on the glutamine residue of the universally conserved GGQ motif.</text>
</comment>
<evidence type="ECO:0000313" key="9">
    <source>
        <dbReference type="Proteomes" id="UP001595848"/>
    </source>
</evidence>
<evidence type="ECO:0000313" key="8">
    <source>
        <dbReference type="EMBL" id="MFC4201883.1"/>
    </source>
</evidence>
<dbReference type="PANTHER" id="PTHR18895">
    <property type="entry name" value="HEMK METHYLTRANSFERASE"/>
    <property type="match status" value="1"/>
</dbReference>
<dbReference type="InterPro" id="IPR004556">
    <property type="entry name" value="HemK-like"/>
</dbReference>
<feature type="binding site" evidence="5">
    <location>
        <position position="179"/>
    </location>
    <ligand>
        <name>S-adenosyl-L-methionine</name>
        <dbReference type="ChEBI" id="CHEBI:59789"/>
    </ligand>
</feature>
<dbReference type="HAMAP" id="MF_02126">
    <property type="entry name" value="RF_methyltr_PrmC"/>
    <property type="match status" value="1"/>
</dbReference>
<keyword evidence="2 5" id="KW-0808">Transferase</keyword>
<accession>A0ABV8P178</accession>
<dbReference type="InterPro" id="IPR007848">
    <property type="entry name" value="Small_mtfrase_dom"/>
</dbReference>
<comment type="catalytic activity">
    <reaction evidence="4 5">
        <text>L-glutaminyl-[peptide chain release factor] + S-adenosyl-L-methionine = N(5)-methyl-L-glutaminyl-[peptide chain release factor] + S-adenosyl-L-homocysteine + H(+)</text>
        <dbReference type="Rhea" id="RHEA:42896"/>
        <dbReference type="Rhea" id="RHEA-COMP:10271"/>
        <dbReference type="Rhea" id="RHEA-COMP:10272"/>
        <dbReference type="ChEBI" id="CHEBI:15378"/>
        <dbReference type="ChEBI" id="CHEBI:30011"/>
        <dbReference type="ChEBI" id="CHEBI:57856"/>
        <dbReference type="ChEBI" id="CHEBI:59789"/>
        <dbReference type="ChEBI" id="CHEBI:61891"/>
        <dbReference type="EC" id="2.1.1.297"/>
    </reaction>
</comment>
<feature type="binding site" evidence="5">
    <location>
        <begin position="113"/>
        <end position="117"/>
    </location>
    <ligand>
        <name>S-adenosyl-L-methionine</name>
        <dbReference type="ChEBI" id="CHEBI:59789"/>
    </ligand>
</feature>
<dbReference type="Pfam" id="PF05175">
    <property type="entry name" value="MTS"/>
    <property type="match status" value="1"/>
</dbReference>
<evidence type="ECO:0000256" key="1">
    <source>
        <dbReference type="ARBA" id="ARBA00022603"/>
    </source>
</evidence>
<keyword evidence="3 5" id="KW-0949">S-adenosyl-L-methionine</keyword>
<reference evidence="9" key="1">
    <citation type="journal article" date="2019" name="Int. J. Syst. Evol. Microbiol.">
        <title>The Global Catalogue of Microorganisms (GCM) 10K type strain sequencing project: providing services to taxonomists for standard genome sequencing and annotation.</title>
        <authorList>
            <consortium name="The Broad Institute Genomics Platform"/>
            <consortium name="The Broad Institute Genome Sequencing Center for Infectious Disease"/>
            <person name="Wu L."/>
            <person name="Ma J."/>
        </authorList>
    </citation>
    <scope>NUCLEOTIDE SEQUENCE [LARGE SCALE GENOMIC DNA]</scope>
    <source>
        <strain evidence="9">LMG 24813</strain>
    </source>
</reference>
<evidence type="ECO:0000256" key="3">
    <source>
        <dbReference type="ARBA" id="ARBA00022691"/>
    </source>
</evidence>